<dbReference type="PANTHER" id="PTHR14374">
    <property type="entry name" value="FOIE GRAS"/>
    <property type="match status" value="1"/>
</dbReference>
<evidence type="ECO:0000256" key="2">
    <source>
        <dbReference type="ARBA" id="ARBA00004222"/>
    </source>
</evidence>
<proteinExistence type="inferred from homology"/>
<protein>
    <recommendedName>
        <fullName evidence="4">Trafficking protein particle complex subunit 11</fullName>
    </recommendedName>
</protein>
<dbReference type="InterPro" id="IPR012880">
    <property type="entry name" value="Gryzun"/>
</dbReference>
<dbReference type="HOGENOM" id="CLU_003572_2_0_1"/>
<evidence type="ECO:0000259" key="9">
    <source>
        <dbReference type="Pfam" id="PF07919"/>
    </source>
</evidence>
<dbReference type="GO" id="GO:0005794">
    <property type="term" value="C:Golgi apparatus"/>
    <property type="evidence" value="ECO:0007669"/>
    <property type="project" value="UniProtKB-SubCell"/>
</dbReference>
<keyword evidence="6" id="KW-0931">ER-Golgi transport</keyword>
<keyword evidence="13" id="KW-1185">Reference proteome</keyword>
<feature type="compositionally biased region" description="Basic and acidic residues" evidence="8">
    <location>
        <begin position="158"/>
        <end position="175"/>
    </location>
</feature>
<feature type="domain" description="Gryzun putative trafficking through Golgi" evidence="9">
    <location>
        <begin position="653"/>
        <end position="913"/>
    </location>
</feature>
<dbReference type="AlphaFoldDB" id="A0A0C3BUJ0"/>
<comment type="subcellular location">
    <subcellularLocation>
        <location evidence="2">Golgi apparatus</location>
        <location evidence="2">cis-Golgi network</location>
    </subcellularLocation>
</comment>
<comment type="function">
    <text evidence="1">Involved in endoplasmic reticulum to Golgi apparatus trafficking at a very early stage.</text>
</comment>
<keyword evidence="5" id="KW-0813">Transport</keyword>
<dbReference type="Pfam" id="PF12742">
    <property type="entry name" value="Gryzun-like"/>
    <property type="match status" value="1"/>
</dbReference>
<accession>A0A0C3BUJ0</accession>
<reference evidence="13" key="2">
    <citation type="submission" date="2015-01" db="EMBL/GenBank/DDBJ databases">
        <title>Evolutionary Origins and Diversification of the Mycorrhizal Mutualists.</title>
        <authorList>
            <consortium name="DOE Joint Genome Institute"/>
            <consortium name="Mycorrhizal Genomics Consortium"/>
            <person name="Kohler A."/>
            <person name="Kuo A."/>
            <person name="Nagy L.G."/>
            <person name="Floudas D."/>
            <person name="Copeland A."/>
            <person name="Barry K.W."/>
            <person name="Cichocki N."/>
            <person name="Veneault-Fourrey C."/>
            <person name="LaButti K."/>
            <person name="Lindquist E.A."/>
            <person name="Lipzen A."/>
            <person name="Lundell T."/>
            <person name="Morin E."/>
            <person name="Murat C."/>
            <person name="Riley R."/>
            <person name="Ohm R."/>
            <person name="Sun H."/>
            <person name="Tunlid A."/>
            <person name="Henrissat B."/>
            <person name="Grigoriev I.V."/>
            <person name="Hibbett D.S."/>
            <person name="Martin F."/>
        </authorList>
    </citation>
    <scope>NUCLEOTIDE SEQUENCE [LARGE SCALE GENOMIC DNA]</scope>
    <source>
        <strain evidence="13">h7</strain>
    </source>
</reference>
<evidence type="ECO:0000256" key="5">
    <source>
        <dbReference type="ARBA" id="ARBA00022448"/>
    </source>
</evidence>
<dbReference type="InterPro" id="IPR021773">
    <property type="entry name" value="TPC11"/>
</dbReference>
<evidence type="ECO:0000256" key="3">
    <source>
        <dbReference type="ARBA" id="ARBA00007051"/>
    </source>
</evidence>
<reference evidence="12 13" key="1">
    <citation type="submission" date="2014-04" db="EMBL/GenBank/DDBJ databases">
        <authorList>
            <consortium name="DOE Joint Genome Institute"/>
            <person name="Kuo A."/>
            <person name="Gay G."/>
            <person name="Dore J."/>
            <person name="Kohler A."/>
            <person name="Nagy L.G."/>
            <person name="Floudas D."/>
            <person name="Copeland A."/>
            <person name="Barry K.W."/>
            <person name="Cichocki N."/>
            <person name="Veneault-Fourrey C."/>
            <person name="LaButti K."/>
            <person name="Lindquist E.A."/>
            <person name="Lipzen A."/>
            <person name="Lundell T."/>
            <person name="Morin E."/>
            <person name="Murat C."/>
            <person name="Sun H."/>
            <person name="Tunlid A."/>
            <person name="Henrissat B."/>
            <person name="Grigoriev I.V."/>
            <person name="Hibbett D.S."/>
            <person name="Martin F."/>
            <person name="Nordberg H.P."/>
            <person name="Cantor M.N."/>
            <person name="Hua S.X."/>
        </authorList>
    </citation>
    <scope>NUCLEOTIDE SEQUENCE [LARGE SCALE GENOMIC DNA]</scope>
    <source>
        <strain evidence="13">h7</strain>
    </source>
</reference>
<evidence type="ECO:0000313" key="12">
    <source>
        <dbReference type="EMBL" id="KIM40345.1"/>
    </source>
</evidence>
<dbReference type="STRING" id="686832.A0A0C3BUJ0"/>
<evidence type="ECO:0000256" key="8">
    <source>
        <dbReference type="SAM" id="MobiDB-lite"/>
    </source>
</evidence>
<evidence type="ECO:0000256" key="4">
    <source>
        <dbReference type="ARBA" id="ARBA00021520"/>
    </source>
</evidence>
<feature type="region of interest" description="Disordered" evidence="8">
    <location>
        <begin position="149"/>
        <end position="176"/>
    </location>
</feature>
<evidence type="ECO:0000256" key="7">
    <source>
        <dbReference type="ARBA" id="ARBA00023034"/>
    </source>
</evidence>
<dbReference type="GO" id="GO:0016192">
    <property type="term" value="P:vesicle-mediated transport"/>
    <property type="evidence" value="ECO:0007669"/>
    <property type="project" value="UniProtKB-KW"/>
</dbReference>
<dbReference type="Pfam" id="PF11817">
    <property type="entry name" value="Foie-gras_1"/>
    <property type="match status" value="1"/>
</dbReference>
<evidence type="ECO:0000259" key="10">
    <source>
        <dbReference type="Pfam" id="PF11817"/>
    </source>
</evidence>
<keyword evidence="7" id="KW-0333">Golgi apparatus</keyword>
<comment type="similarity">
    <text evidence="3">Belongs to the TRAPPC11 family.</text>
</comment>
<evidence type="ECO:0000256" key="1">
    <source>
        <dbReference type="ARBA" id="ARBA00001995"/>
    </source>
</evidence>
<organism evidence="12 13">
    <name type="scientific">Hebeloma cylindrosporum</name>
    <dbReference type="NCBI Taxonomy" id="76867"/>
    <lineage>
        <taxon>Eukaryota</taxon>
        <taxon>Fungi</taxon>
        <taxon>Dikarya</taxon>
        <taxon>Basidiomycota</taxon>
        <taxon>Agaricomycotina</taxon>
        <taxon>Agaricomycetes</taxon>
        <taxon>Agaricomycetidae</taxon>
        <taxon>Agaricales</taxon>
        <taxon>Agaricineae</taxon>
        <taxon>Hymenogastraceae</taxon>
        <taxon>Hebeloma</taxon>
    </lineage>
</organism>
<dbReference type="Pfam" id="PF07919">
    <property type="entry name" value="Gryzun"/>
    <property type="match status" value="1"/>
</dbReference>
<dbReference type="InterPro" id="IPR025876">
    <property type="entry name" value="TRAPPC11_C"/>
</dbReference>
<dbReference type="OrthoDB" id="6278596at2759"/>
<dbReference type="PANTHER" id="PTHR14374:SF0">
    <property type="entry name" value="TRAFFICKING PROTEIN PARTICLE COMPLEX SUBUNIT 11"/>
    <property type="match status" value="1"/>
</dbReference>
<feature type="domain" description="Trafficking protein particle complex subunit 11 C-terminal" evidence="11">
    <location>
        <begin position="1163"/>
        <end position="1205"/>
    </location>
</feature>
<feature type="region of interest" description="Disordered" evidence="8">
    <location>
        <begin position="88"/>
        <end position="109"/>
    </location>
</feature>
<dbReference type="Proteomes" id="UP000053424">
    <property type="component" value="Unassembled WGS sequence"/>
</dbReference>
<dbReference type="EMBL" id="KN831783">
    <property type="protein sequence ID" value="KIM40345.1"/>
    <property type="molecule type" value="Genomic_DNA"/>
</dbReference>
<name>A0A0C3BUJ0_HEBCY</name>
<evidence type="ECO:0000256" key="6">
    <source>
        <dbReference type="ARBA" id="ARBA00022892"/>
    </source>
</evidence>
<evidence type="ECO:0000313" key="13">
    <source>
        <dbReference type="Proteomes" id="UP000053424"/>
    </source>
</evidence>
<evidence type="ECO:0000259" key="11">
    <source>
        <dbReference type="Pfam" id="PF12742"/>
    </source>
</evidence>
<sequence length="1270" mass="141940">MNSYPPELLAQLAPVMFVAGLDAPASTTAPVSPTSLTSASKSPDAFQVLTSRLREALLAQRKVAIWQPEKNKSFQVSLVDKDVKFPPRKLVPPDDPQYSAAHSPLSPLTPTSPLHPDGLIAPIWIRKHTSLVPSVFVLFMRIYEHPPSASRTPLDLPDNDRERERESEERRKDSELAAEVAQRKKITNERGIKLTVVLMASRKMLDDATLDSRLTFIRRQSGLDSRAALFVLSPVSPSELNEFVRSLQQALYEPALEYYTAHSKRVRRKRNRHSQAVSTHPAQASLGVLNIARPLRPEGWTVRYEYKMACFAEFRSEDEVALKHYQDAYEMLIIMFGSTAILPPRTKRWAEAKVLADCINIKIVKLYLYNNEHALALSHHNTHIRQFGDFSRGWGIGEETFEFWSWVARQHRVLAELLEQGTRSTLVLPVHKPAAPTFNLSQSQQTIRAATGAEYDVKSLGINPNHALQHPGFYYYVAARCTEMRRTRFLAALETEQSQKPVAISPGFTNEKKVEHLAIINELYTKAYELFKKHSPASNQGQGRLTLWIAYRIAQTYYEAGKFDMAVRFFERIAKTYRREKWNSMLQPLLGTWYACAQRLGDVELSIKLVIEMLGHDAVDSDDPSSLEEDLLAVLKSTVPASPNQSLVVDLSEAQPIFNSDVIFWSSEVKVSEQAAFQLRLTAPSSVTIGSIPFSSIAIHFSNHSSPIIVEHEPSDPENNVRVVDLGHISQLENDQSNVKADLRWQPGATTVFKGSMSTDLPSVLKINSFVLTIEENGWKIEIPFEPRSNRSPSGLTGKWLSSVDPPRFIPIQREEHHSTVVKHRTHHLKLAFHHHAPAYLDEDYPIEIEITNTDTRDLQVSISLLLQPLEIEDVVNWIVVDGERSTSLIKGINLGVLAPGVSATKTVHLFNTGAGGDRMVDVSIQTSTATLAVEDDHDESEGEEDEPDSVLDTMEHLKMLVIPTVNPLQVTQTVSYRRNLDPWSGLADLETFNEDFWDGERGGEALVMVTMSCVGPWSVKIQGVELERRDTQHAKIIESSTDLEAISDFPAEYVAGDEFSTYCRVSLASDSNQEDISGPVEGPGRYIVSWCRILHNGQEGPNARSYFPLTSLRHPVEDLVALLDVPPQASLHIPVSMTLRIRNHHPTRSANITVQLEADSLDSFVVSGMRTGRVPVLLPGAEEKLIWRLIPLECGYVKLPRIKVIDRRRAISAAVQSAGEVVPSDVPTGDPVKVIGFRDDVRPAHAGSESGSRMDYEGQDGPGMILVLP</sequence>
<feature type="domain" description="Trafficking protein particle complex subunit 11" evidence="10">
    <location>
        <begin position="348"/>
        <end position="615"/>
    </location>
</feature>
<gene>
    <name evidence="12" type="ORF">M413DRAFT_446531</name>
</gene>